<reference evidence="2" key="2">
    <citation type="journal article" date="2021" name="Sci. Rep.">
        <title>The distribution of antibiotic resistance genes in chicken gut microbiota commensals.</title>
        <authorList>
            <person name="Juricova H."/>
            <person name="Matiasovicova J."/>
            <person name="Kubasova T."/>
            <person name="Cejkova D."/>
            <person name="Rychlik I."/>
        </authorList>
    </citation>
    <scope>NUCLEOTIDE SEQUENCE</scope>
    <source>
        <strain evidence="2">An559</strain>
    </source>
</reference>
<proteinExistence type="predicted"/>
<dbReference type="EMBL" id="JACJKY010000009">
    <property type="protein sequence ID" value="MBM6920925.1"/>
    <property type="molecule type" value="Genomic_DNA"/>
</dbReference>
<evidence type="ECO:0000256" key="1">
    <source>
        <dbReference type="SAM" id="Phobius"/>
    </source>
</evidence>
<evidence type="ECO:0008006" key="4">
    <source>
        <dbReference type="Google" id="ProtNLM"/>
    </source>
</evidence>
<sequence length="207" mass="21983">MIRLIFGPFTVKITFLFVVTVAFCLISDETGIAVLALLACFLHECGHLAAFLITGYTPRALIFELTGIRLVPPGDCPRFFCALFIHSAGILTNGITAAGLHWLGYETVAAVHFLLGCFSALPLATLDGGQIVLLILTRLFPMRGALAAWGIDLACTGVLCAGCIWMFLIDRSNLTLLIFSGGLISALVGGMLGGRKKPPGKTSRAAK</sequence>
<evidence type="ECO:0000313" key="2">
    <source>
        <dbReference type="EMBL" id="MBM6920925.1"/>
    </source>
</evidence>
<protein>
    <recommendedName>
        <fullName evidence="4">Peptidase M50 domain-containing protein</fullName>
    </recommendedName>
</protein>
<evidence type="ECO:0000313" key="3">
    <source>
        <dbReference type="Proteomes" id="UP000774750"/>
    </source>
</evidence>
<dbReference type="Proteomes" id="UP000774750">
    <property type="component" value="Unassembled WGS sequence"/>
</dbReference>
<feature type="transmembrane region" description="Helical" evidence="1">
    <location>
        <begin position="109"/>
        <end position="136"/>
    </location>
</feature>
<keyword evidence="1" id="KW-0472">Membrane</keyword>
<keyword evidence="3" id="KW-1185">Reference proteome</keyword>
<keyword evidence="1" id="KW-1133">Transmembrane helix</keyword>
<organism evidence="2 3">
    <name type="scientific">Merdimmobilis hominis</name>
    <dbReference type="NCBI Taxonomy" id="2897707"/>
    <lineage>
        <taxon>Bacteria</taxon>
        <taxon>Bacillati</taxon>
        <taxon>Bacillota</taxon>
        <taxon>Clostridia</taxon>
        <taxon>Eubacteriales</taxon>
        <taxon>Oscillospiraceae</taxon>
        <taxon>Merdimmobilis</taxon>
    </lineage>
</organism>
<feature type="transmembrane region" description="Helical" evidence="1">
    <location>
        <begin position="79"/>
        <end position="103"/>
    </location>
</feature>
<feature type="transmembrane region" description="Helical" evidence="1">
    <location>
        <begin position="148"/>
        <end position="168"/>
    </location>
</feature>
<reference evidence="2" key="1">
    <citation type="submission" date="2020-08" db="EMBL/GenBank/DDBJ databases">
        <authorList>
            <person name="Cejkova D."/>
            <person name="Kubasova T."/>
            <person name="Jahodarova E."/>
            <person name="Rychlik I."/>
        </authorList>
    </citation>
    <scope>NUCLEOTIDE SEQUENCE</scope>
    <source>
        <strain evidence="2">An559</strain>
    </source>
</reference>
<feature type="transmembrane region" description="Helical" evidence="1">
    <location>
        <begin position="9"/>
        <end position="26"/>
    </location>
</feature>
<dbReference type="RefSeq" id="WP_204446364.1">
    <property type="nucleotide sequence ID" value="NZ_JACJKY010000009.1"/>
</dbReference>
<accession>A0A938X886</accession>
<comment type="caution">
    <text evidence="2">The sequence shown here is derived from an EMBL/GenBank/DDBJ whole genome shotgun (WGS) entry which is preliminary data.</text>
</comment>
<feature type="transmembrane region" description="Helical" evidence="1">
    <location>
        <begin position="174"/>
        <end position="194"/>
    </location>
</feature>
<feature type="transmembrane region" description="Helical" evidence="1">
    <location>
        <begin position="32"/>
        <end position="58"/>
    </location>
</feature>
<dbReference type="AlphaFoldDB" id="A0A938X886"/>
<gene>
    <name evidence="2" type="ORF">H6A12_07150</name>
</gene>
<keyword evidence="1" id="KW-0812">Transmembrane</keyword>
<name>A0A938X886_9FIRM</name>